<dbReference type="Gene3D" id="3.40.50.150">
    <property type="entry name" value="Vaccinia Virus protein VP39"/>
    <property type="match status" value="1"/>
</dbReference>
<evidence type="ECO:0000256" key="1">
    <source>
        <dbReference type="ARBA" id="ARBA00010396"/>
    </source>
</evidence>
<dbReference type="EMBL" id="JADKFW010000012">
    <property type="protein sequence ID" value="MBK9718692.1"/>
    <property type="molecule type" value="Genomic_DNA"/>
</dbReference>
<evidence type="ECO:0000256" key="4">
    <source>
        <dbReference type="ARBA" id="ARBA00022679"/>
    </source>
</evidence>
<dbReference type="GO" id="GO:0070475">
    <property type="term" value="P:rRNA base methylation"/>
    <property type="evidence" value="ECO:0007669"/>
    <property type="project" value="UniProtKB-UniRule"/>
</dbReference>
<dbReference type="SUPFAM" id="SSF53335">
    <property type="entry name" value="S-adenosyl-L-methionine-dependent methyltransferases"/>
    <property type="match status" value="1"/>
</dbReference>
<dbReference type="Proteomes" id="UP000808349">
    <property type="component" value="Unassembled WGS sequence"/>
</dbReference>
<feature type="binding site" evidence="6">
    <location>
        <position position="99"/>
    </location>
    <ligand>
        <name>S-adenosyl-L-methionine</name>
        <dbReference type="ChEBI" id="CHEBI:59789"/>
    </ligand>
</feature>
<protein>
    <recommendedName>
        <fullName evidence="6">Ribosomal RNA small subunit methyltransferase H</fullName>
        <ecNumber evidence="6">2.1.1.199</ecNumber>
    </recommendedName>
    <alternativeName>
        <fullName evidence="6">16S rRNA m(4)C1402 methyltransferase</fullName>
    </alternativeName>
    <alternativeName>
        <fullName evidence="6">rRNA (cytosine-N(4)-)-methyltransferase RsmH</fullName>
    </alternativeName>
</protein>
<dbReference type="GO" id="GO:0005737">
    <property type="term" value="C:cytoplasm"/>
    <property type="evidence" value="ECO:0007669"/>
    <property type="project" value="UniProtKB-SubCell"/>
</dbReference>
<feature type="binding site" evidence="6">
    <location>
        <begin position="36"/>
        <end position="38"/>
    </location>
    <ligand>
        <name>S-adenosyl-L-methionine</name>
        <dbReference type="ChEBI" id="CHEBI:59789"/>
    </ligand>
</feature>
<dbReference type="PANTHER" id="PTHR11265">
    <property type="entry name" value="S-ADENOSYL-METHYLTRANSFERASE MRAW"/>
    <property type="match status" value="1"/>
</dbReference>
<dbReference type="PIRSF" id="PIRSF004486">
    <property type="entry name" value="MraW"/>
    <property type="match status" value="1"/>
</dbReference>
<comment type="catalytic activity">
    <reaction evidence="6">
        <text>cytidine(1402) in 16S rRNA + S-adenosyl-L-methionine = N(4)-methylcytidine(1402) in 16S rRNA + S-adenosyl-L-homocysteine + H(+)</text>
        <dbReference type="Rhea" id="RHEA:42928"/>
        <dbReference type="Rhea" id="RHEA-COMP:10286"/>
        <dbReference type="Rhea" id="RHEA-COMP:10287"/>
        <dbReference type="ChEBI" id="CHEBI:15378"/>
        <dbReference type="ChEBI" id="CHEBI:57856"/>
        <dbReference type="ChEBI" id="CHEBI:59789"/>
        <dbReference type="ChEBI" id="CHEBI:74506"/>
        <dbReference type="ChEBI" id="CHEBI:82748"/>
        <dbReference type="EC" id="2.1.1.199"/>
    </reaction>
</comment>
<name>A0A9D7XIE6_9BACT</name>
<comment type="function">
    <text evidence="6">Specifically methylates the N4 position of cytidine in position 1402 (C1402) of 16S rRNA.</text>
</comment>
<evidence type="ECO:0000313" key="8">
    <source>
        <dbReference type="Proteomes" id="UP000808349"/>
    </source>
</evidence>
<evidence type="ECO:0000256" key="5">
    <source>
        <dbReference type="ARBA" id="ARBA00022691"/>
    </source>
</evidence>
<dbReference type="GO" id="GO:0071424">
    <property type="term" value="F:rRNA (cytosine-N4-)-methyltransferase activity"/>
    <property type="evidence" value="ECO:0007669"/>
    <property type="project" value="UniProtKB-UniRule"/>
</dbReference>
<dbReference type="InterPro" id="IPR002903">
    <property type="entry name" value="RsmH"/>
</dbReference>
<evidence type="ECO:0000256" key="6">
    <source>
        <dbReference type="HAMAP-Rule" id="MF_01007"/>
    </source>
</evidence>
<reference evidence="7 8" key="1">
    <citation type="submission" date="2020-10" db="EMBL/GenBank/DDBJ databases">
        <title>Connecting structure to function with the recovery of over 1000 high-quality activated sludge metagenome-assembled genomes encoding full-length rRNA genes using long-read sequencing.</title>
        <authorList>
            <person name="Singleton C.M."/>
            <person name="Petriglieri F."/>
            <person name="Kristensen J.M."/>
            <person name="Kirkegaard R.H."/>
            <person name="Michaelsen T.Y."/>
            <person name="Andersen M.H."/>
            <person name="Karst S.M."/>
            <person name="Dueholm M.S."/>
            <person name="Nielsen P.H."/>
            <person name="Albertsen M."/>
        </authorList>
    </citation>
    <scope>NUCLEOTIDE SEQUENCE [LARGE SCALE GENOMIC DNA]</scope>
    <source>
        <strain evidence="7">Ribe_18-Q3-R11-54_BAT3C.373</strain>
    </source>
</reference>
<keyword evidence="3 6" id="KW-0489">Methyltransferase</keyword>
<keyword evidence="6" id="KW-0963">Cytoplasm</keyword>
<feature type="binding site" evidence="6">
    <location>
        <position position="78"/>
    </location>
    <ligand>
        <name>S-adenosyl-L-methionine</name>
        <dbReference type="ChEBI" id="CHEBI:59789"/>
    </ligand>
</feature>
<organism evidence="7 8">
    <name type="scientific">Candidatus Defluviibacterium haderslevense</name>
    <dbReference type="NCBI Taxonomy" id="2981993"/>
    <lineage>
        <taxon>Bacteria</taxon>
        <taxon>Pseudomonadati</taxon>
        <taxon>Bacteroidota</taxon>
        <taxon>Saprospiria</taxon>
        <taxon>Saprospirales</taxon>
        <taxon>Saprospiraceae</taxon>
        <taxon>Candidatus Defluviibacterium</taxon>
    </lineage>
</organism>
<dbReference type="InterPro" id="IPR029063">
    <property type="entry name" value="SAM-dependent_MTases_sf"/>
</dbReference>
<accession>A0A9D7XIE6</accession>
<feature type="binding site" evidence="6">
    <location>
        <position position="56"/>
    </location>
    <ligand>
        <name>S-adenosyl-L-methionine</name>
        <dbReference type="ChEBI" id="CHEBI:59789"/>
    </ligand>
</feature>
<dbReference type="AlphaFoldDB" id="A0A9D7XIE6"/>
<comment type="similarity">
    <text evidence="1 6">Belongs to the methyltransferase superfamily. RsmH family.</text>
</comment>
<evidence type="ECO:0000256" key="3">
    <source>
        <dbReference type="ARBA" id="ARBA00022603"/>
    </source>
</evidence>
<evidence type="ECO:0000256" key="2">
    <source>
        <dbReference type="ARBA" id="ARBA00022552"/>
    </source>
</evidence>
<gene>
    <name evidence="6 7" type="primary">rsmH</name>
    <name evidence="7" type="ORF">IPO85_14495</name>
</gene>
<evidence type="ECO:0000313" key="7">
    <source>
        <dbReference type="EMBL" id="MBK9718692.1"/>
    </source>
</evidence>
<dbReference type="InterPro" id="IPR023397">
    <property type="entry name" value="SAM-dep_MeTrfase_MraW_recog"/>
</dbReference>
<keyword evidence="2 6" id="KW-0698">rRNA processing</keyword>
<dbReference type="NCBIfam" id="TIGR00006">
    <property type="entry name" value="16S rRNA (cytosine(1402)-N(4))-methyltransferase RsmH"/>
    <property type="match status" value="1"/>
</dbReference>
<dbReference type="EC" id="2.1.1.199" evidence="6"/>
<dbReference type="HAMAP" id="MF_01007">
    <property type="entry name" value="16SrRNA_methyltr_H"/>
    <property type="match status" value="1"/>
</dbReference>
<keyword evidence="5 6" id="KW-0949">S-adenosyl-L-methionine</keyword>
<dbReference type="Pfam" id="PF01795">
    <property type="entry name" value="Methyltransf_5"/>
    <property type="match status" value="1"/>
</dbReference>
<sequence length="301" mass="34420">MSETEYSHEPVLLHQSVNHLITNKDGVYADVTFGGGGHSRCILESLTSNGKLYALDQDEAALKNANPDSRLILIKSNFRYLKKYLRYYGETKIDGILADLGVSSYHFDAYERGFSFHSDAPLDMRMNQDQEITAEDIIMNSSEAELANIFGNYGEVTNAKKIAAQLVKDRKQIRFTRCQFFADWAAPFIYGKRNKYLAQLFQALRIAVNEELQSLQELLEQSLDILKPGGRLVVISYHSLEDRMVKQFLKQGKLEEDPHDMFGKQTKQFKLIVKDAIVPDEQEIKINPRSRSGKMRIGERI</sequence>
<dbReference type="SUPFAM" id="SSF81799">
    <property type="entry name" value="Putative methyltransferase TM0872, insert domain"/>
    <property type="match status" value="1"/>
</dbReference>
<comment type="subcellular location">
    <subcellularLocation>
        <location evidence="6">Cytoplasm</location>
    </subcellularLocation>
</comment>
<proteinExistence type="inferred from homology"/>
<feature type="binding site" evidence="6">
    <location>
        <position position="106"/>
    </location>
    <ligand>
        <name>S-adenosyl-L-methionine</name>
        <dbReference type="ChEBI" id="CHEBI:59789"/>
    </ligand>
</feature>
<dbReference type="Gene3D" id="1.10.150.170">
    <property type="entry name" value="Putative methyltransferase TM0872, insert domain"/>
    <property type="match status" value="1"/>
</dbReference>
<keyword evidence="4 6" id="KW-0808">Transferase</keyword>
<comment type="caution">
    <text evidence="7">The sequence shown here is derived from an EMBL/GenBank/DDBJ whole genome shotgun (WGS) entry which is preliminary data.</text>
</comment>
<dbReference type="PANTHER" id="PTHR11265:SF0">
    <property type="entry name" value="12S RRNA N4-METHYLCYTIDINE METHYLTRANSFERASE"/>
    <property type="match status" value="1"/>
</dbReference>